<dbReference type="NCBIfam" id="TIGR00022">
    <property type="entry name" value="YhcH/YjgK/YiaL family protein"/>
    <property type="match status" value="1"/>
</dbReference>
<dbReference type="PATRIC" id="fig|742734.4.peg.4442"/>
<dbReference type="Gene3D" id="2.60.120.370">
    <property type="entry name" value="YhcH/YjgK/YiaL"/>
    <property type="match status" value="1"/>
</dbReference>
<evidence type="ECO:0008006" key="3">
    <source>
        <dbReference type="Google" id="ProtNLM"/>
    </source>
</evidence>
<dbReference type="OrthoDB" id="9792756at2"/>
<dbReference type="GeneID" id="93161491"/>
<dbReference type="SUPFAM" id="SSF51197">
    <property type="entry name" value="Clavaminate synthase-like"/>
    <property type="match status" value="1"/>
</dbReference>
<dbReference type="InterPro" id="IPR037012">
    <property type="entry name" value="NanQ/TabA/YiaL_sf"/>
</dbReference>
<evidence type="ECO:0000313" key="2">
    <source>
        <dbReference type="Proteomes" id="UP000037392"/>
    </source>
</evidence>
<dbReference type="PANTHER" id="PTHR34986:SF1">
    <property type="entry name" value="PROTEIN YIAL"/>
    <property type="match status" value="1"/>
</dbReference>
<organism evidence="1 2">
    <name type="scientific">[Clostridium] citroniae WAL-19142</name>
    <dbReference type="NCBI Taxonomy" id="742734"/>
    <lineage>
        <taxon>Bacteria</taxon>
        <taxon>Bacillati</taxon>
        <taxon>Bacillota</taxon>
        <taxon>Clostridia</taxon>
        <taxon>Lachnospirales</taxon>
        <taxon>Lachnospiraceae</taxon>
        <taxon>Enterocloster</taxon>
    </lineage>
</organism>
<evidence type="ECO:0000313" key="1">
    <source>
        <dbReference type="EMBL" id="KMW16646.1"/>
    </source>
</evidence>
<sequence length="154" mass="17790">MIFDEKKNLDFYRNLGVEGRYAKAVDFLQNTDLDALEPGKYEIDGKNVYANVVAYTTIPWDEAKYEAHEHYTDIQYVIEGSEVMTYAPVHEMIVKTPYNPDKDVVFFENTTPGLRIVTKADQYLIFQPWDAHKPKAADQEPAPIKKVIVKIKED</sequence>
<dbReference type="RefSeq" id="WP_048930617.1">
    <property type="nucleotide sequence ID" value="NZ_KQ235881.1"/>
</dbReference>
<dbReference type="AlphaFoldDB" id="A0A0J9BWW6"/>
<reference evidence="1 2" key="1">
    <citation type="submission" date="2011-04" db="EMBL/GenBank/DDBJ databases">
        <title>The Genome Sequence of Clostridium citroniae WAL-19142.</title>
        <authorList>
            <consortium name="The Broad Institute Genome Sequencing Platform"/>
            <person name="Earl A."/>
            <person name="Ward D."/>
            <person name="Feldgarden M."/>
            <person name="Gevers D."/>
            <person name="Warren Y.A."/>
            <person name="Tyrrell K.L."/>
            <person name="Citron D.M."/>
            <person name="Goldstein E.J."/>
            <person name="Daigneault M."/>
            <person name="Allen-Vercoe E."/>
            <person name="Young S.K."/>
            <person name="Zeng Q."/>
            <person name="Gargeya S."/>
            <person name="Fitzgerald M."/>
            <person name="Haas B."/>
            <person name="Abouelleil A."/>
            <person name="Alvarado L."/>
            <person name="Arachchi H.M."/>
            <person name="Berlin A."/>
            <person name="Brown A."/>
            <person name="Chapman S.B."/>
            <person name="Chen Z."/>
            <person name="Dunbar C."/>
            <person name="Freedman E."/>
            <person name="Gearin G."/>
            <person name="Gellesch M."/>
            <person name="Goldberg J."/>
            <person name="Griggs A."/>
            <person name="Gujja S."/>
            <person name="Heilman E.R."/>
            <person name="Heiman D."/>
            <person name="Howarth C."/>
            <person name="Larson L."/>
            <person name="Lui A."/>
            <person name="MacDonald P.J."/>
            <person name="Mehta T."/>
            <person name="Montmayeur A."/>
            <person name="Murphy C."/>
            <person name="Neiman D."/>
            <person name="Pearson M."/>
            <person name="Priest M."/>
            <person name="Roberts A."/>
            <person name="Saif S."/>
            <person name="Shea T."/>
            <person name="Shenoy N."/>
            <person name="Sisk P."/>
            <person name="Stolte C."/>
            <person name="Sykes S."/>
            <person name="White J."/>
            <person name="Yandava C."/>
            <person name="Wortman J."/>
            <person name="Nusbaum C."/>
            <person name="Birren B."/>
        </authorList>
    </citation>
    <scope>NUCLEOTIDE SEQUENCE [LARGE SCALE GENOMIC DNA]</scope>
    <source>
        <strain evidence="1 2">WAL-19142</strain>
    </source>
</reference>
<gene>
    <name evidence="1" type="ORF">HMPREF9470_04146</name>
</gene>
<dbReference type="PANTHER" id="PTHR34986">
    <property type="entry name" value="EVOLVED BETA-GALACTOSIDASE SUBUNIT BETA"/>
    <property type="match status" value="1"/>
</dbReference>
<comment type="caution">
    <text evidence="1">The sequence shown here is derived from an EMBL/GenBank/DDBJ whole genome shotgun (WGS) entry which is preliminary data.</text>
</comment>
<dbReference type="Proteomes" id="UP000037392">
    <property type="component" value="Unassembled WGS sequence"/>
</dbReference>
<dbReference type="Pfam" id="PF04074">
    <property type="entry name" value="DUF386"/>
    <property type="match status" value="1"/>
</dbReference>
<dbReference type="GO" id="GO:0005829">
    <property type="term" value="C:cytosol"/>
    <property type="evidence" value="ECO:0007669"/>
    <property type="project" value="TreeGrafter"/>
</dbReference>
<dbReference type="EMBL" id="ADLK01000029">
    <property type="protein sequence ID" value="KMW16646.1"/>
    <property type="molecule type" value="Genomic_DNA"/>
</dbReference>
<name>A0A0J9BWW6_9FIRM</name>
<accession>A0A0J9BWW6</accession>
<protein>
    <recommendedName>
        <fullName evidence="3">YhcH/YjgK/YiaL family protein</fullName>
    </recommendedName>
</protein>
<dbReference type="InterPro" id="IPR004375">
    <property type="entry name" value="NanQ/TabA/YiaL"/>
</dbReference>
<proteinExistence type="predicted"/>